<keyword evidence="2 3" id="KW-0129">CBS domain</keyword>
<feature type="domain" description="CBS" evidence="4">
    <location>
        <begin position="123"/>
        <end position="184"/>
    </location>
</feature>
<dbReference type="InterPro" id="IPR051257">
    <property type="entry name" value="Diverse_CBS-Domain"/>
</dbReference>
<evidence type="ECO:0000259" key="4">
    <source>
        <dbReference type="PROSITE" id="PS51371"/>
    </source>
</evidence>
<dbReference type="KEGG" id="mvn:Mevan_1407"/>
<keyword evidence="1" id="KW-0677">Repeat</keyword>
<dbReference type="RefSeq" id="WP_012066217.1">
    <property type="nucleotide sequence ID" value="NC_009634.1"/>
</dbReference>
<protein>
    <submittedName>
        <fullName evidence="5">Signal transduction protein with CBS domains</fullName>
    </submittedName>
</protein>
<gene>
    <name evidence="5" type="ordered locus">Mevan_1407</name>
</gene>
<name>A6US31_METVS</name>
<evidence type="ECO:0000313" key="5">
    <source>
        <dbReference type="EMBL" id="ABR55303.1"/>
    </source>
</evidence>
<reference evidence="5" key="1">
    <citation type="submission" date="2007-06" db="EMBL/GenBank/DDBJ databases">
        <title>Complete sequence of Methanococcus vannielii SB.</title>
        <authorList>
            <consortium name="US DOE Joint Genome Institute"/>
            <person name="Copeland A."/>
            <person name="Lucas S."/>
            <person name="Lapidus A."/>
            <person name="Barry K."/>
            <person name="Glavina del Rio T."/>
            <person name="Dalin E."/>
            <person name="Tice H."/>
            <person name="Pitluck S."/>
            <person name="Chain P."/>
            <person name="Malfatti S."/>
            <person name="Shin M."/>
            <person name="Vergez L."/>
            <person name="Schmutz J."/>
            <person name="Larimer F."/>
            <person name="Land M."/>
            <person name="Hauser L."/>
            <person name="Kyrpides N."/>
            <person name="Anderson I."/>
            <person name="Sieprawska-Lupa M."/>
            <person name="Whitman W.B."/>
            <person name="Richardson P."/>
        </authorList>
    </citation>
    <scope>NUCLEOTIDE SEQUENCE [LARGE SCALE GENOMIC DNA]</scope>
    <source>
        <strain evidence="5">SB</strain>
    </source>
</reference>
<evidence type="ECO:0000313" key="6">
    <source>
        <dbReference type="Proteomes" id="UP000001107"/>
    </source>
</evidence>
<feature type="domain" description="CBS" evidence="4">
    <location>
        <begin position="58"/>
        <end position="117"/>
    </location>
</feature>
<dbReference type="SUPFAM" id="SSF54631">
    <property type="entry name" value="CBS-domain pair"/>
    <property type="match status" value="1"/>
</dbReference>
<dbReference type="STRING" id="406327.Mevan_1407"/>
<dbReference type="AlphaFoldDB" id="A6US31"/>
<dbReference type="PANTHER" id="PTHR43080:SF2">
    <property type="entry name" value="CBS DOMAIN-CONTAINING PROTEIN"/>
    <property type="match status" value="1"/>
</dbReference>
<evidence type="ECO:0000256" key="3">
    <source>
        <dbReference type="PROSITE-ProRule" id="PRU00703"/>
    </source>
</evidence>
<keyword evidence="6" id="KW-1185">Reference proteome</keyword>
<organism evidence="5 6">
    <name type="scientific">Methanococcus vannielii (strain ATCC 35089 / DSM 1224 / JCM 13029 / OCM 148 / SB)</name>
    <dbReference type="NCBI Taxonomy" id="406327"/>
    <lineage>
        <taxon>Archaea</taxon>
        <taxon>Methanobacteriati</taxon>
        <taxon>Methanobacteriota</taxon>
        <taxon>Methanomada group</taxon>
        <taxon>Methanococci</taxon>
        <taxon>Methanococcales</taxon>
        <taxon>Methanococcaceae</taxon>
        <taxon>Methanococcus</taxon>
    </lineage>
</organism>
<dbReference type="PROSITE" id="PS51371">
    <property type="entry name" value="CBS"/>
    <property type="match status" value="2"/>
</dbReference>
<dbReference type="PANTHER" id="PTHR43080">
    <property type="entry name" value="CBS DOMAIN-CONTAINING PROTEIN CBSX3, MITOCHONDRIAL"/>
    <property type="match status" value="1"/>
</dbReference>
<dbReference type="OrthoDB" id="43333at2157"/>
<dbReference type="Pfam" id="PF00571">
    <property type="entry name" value="CBS"/>
    <property type="match status" value="2"/>
</dbReference>
<dbReference type="Gene3D" id="3.10.580.10">
    <property type="entry name" value="CBS-domain"/>
    <property type="match status" value="2"/>
</dbReference>
<evidence type="ECO:0000256" key="1">
    <source>
        <dbReference type="ARBA" id="ARBA00022737"/>
    </source>
</evidence>
<dbReference type="Proteomes" id="UP000001107">
    <property type="component" value="Chromosome"/>
</dbReference>
<dbReference type="HOGENOM" id="CLU_881698_0_0_2"/>
<evidence type="ECO:0000256" key="2">
    <source>
        <dbReference type="ARBA" id="ARBA00023122"/>
    </source>
</evidence>
<dbReference type="SMART" id="SM00116">
    <property type="entry name" value="CBS"/>
    <property type="match status" value="2"/>
</dbReference>
<dbReference type="EMBL" id="CP000742">
    <property type="protein sequence ID" value="ABR55303.1"/>
    <property type="molecule type" value="Genomic_DNA"/>
</dbReference>
<dbReference type="InterPro" id="IPR046342">
    <property type="entry name" value="CBS_dom_sf"/>
</dbReference>
<dbReference type="GeneID" id="5325132"/>
<accession>A6US31</accession>
<dbReference type="InterPro" id="IPR000644">
    <property type="entry name" value="CBS_dom"/>
</dbReference>
<sequence>MLFKKLSTIERVYNIGLEHESLINVFKYITTFINESENDLIRLYDLKILEKISASEIMTKKVISLKEDDSTEELVRLIKEYRHMGYPVVDSNNKLSGIVTFEDLRTKKQKFGALKKLKIKDIMTKKGNLITISNETSASEAQRIMVKHDIGRLIVVDSMENFVGILTKGDIVRTFEIYGENTKVNDCRHITNIYFYDDNKSKVENLAEDLIVLMGARGYIITEKSDYIEISDREWESIAKIMKRNKKIDHISITTNLLNILDLNITKEILNLMEKPKFEEIIITDHITLVDERSTIQRFITDVTIFEKSMKTFGTITVRIDF</sequence>
<proteinExistence type="predicted"/>
<dbReference type="eggNOG" id="arCOG00607">
    <property type="taxonomic scope" value="Archaea"/>
</dbReference>